<dbReference type="Proteomes" id="UP000470520">
    <property type="component" value="Unassembled WGS sequence"/>
</dbReference>
<dbReference type="GO" id="GO:0016831">
    <property type="term" value="F:carboxy-lyase activity"/>
    <property type="evidence" value="ECO:0007669"/>
    <property type="project" value="InterPro"/>
</dbReference>
<sequence length="316" mass="34122">MSRDRIDVHTHYMGGTVARLMEKAVFPGGFRIAPWTVTSALGFMDEREIAAQVLSFPSVLAGMEGPGLAVRLARDINEELADVVRARPDRFGAFASLPLDAPDDAVKEITYALDTLGLDGVVLPSNARGQYFGEPFFEPILAELARRRTPVLVHPESCPHIDVLGMGRVASILEFPLDTARNIVNAVYRGVFRRHPGLTLILAHAGGALPTLGWRIAAHSRTGRAPQDAAIDADHVSEALRGLYYETALAGSRTSLLPTLEVTGTDNVLFGTDWPAAPVAVVDDNIENLTGFDGFTPGELAAVERTNATRLFPRFA</sequence>
<dbReference type="RefSeq" id="WP_164192886.1">
    <property type="nucleotide sequence ID" value="NZ_JAAGMR010000282.1"/>
</dbReference>
<dbReference type="InterPro" id="IPR032466">
    <property type="entry name" value="Metal_Hydrolase"/>
</dbReference>
<evidence type="ECO:0000259" key="2">
    <source>
        <dbReference type="Pfam" id="PF04909"/>
    </source>
</evidence>
<dbReference type="AlphaFoldDB" id="A0A7K3QYA1"/>
<dbReference type="Gene3D" id="3.20.20.140">
    <property type="entry name" value="Metal-dependent hydrolases"/>
    <property type="match status" value="1"/>
</dbReference>
<accession>A0A7K3QYA1</accession>
<dbReference type="PANTHER" id="PTHR21240">
    <property type="entry name" value="2-AMINO-3-CARBOXYLMUCONATE-6-SEMIALDEHYDE DECARBOXYLASE"/>
    <property type="match status" value="1"/>
</dbReference>
<dbReference type="GO" id="GO:0005737">
    <property type="term" value="C:cytoplasm"/>
    <property type="evidence" value="ECO:0007669"/>
    <property type="project" value="TreeGrafter"/>
</dbReference>
<keyword evidence="1" id="KW-0456">Lyase</keyword>
<dbReference type="SUPFAM" id="SSF51556">
    <property type="entry name" value="Metallo-dependent hydrolases"/>
    <property type="match status" value="1"/>
</dbReference>
<reference evidence="3 4" key="1">
    <citation type="submission" date="2020-01" db="EMBL/GenBank/DDBJ databases">
        <title>Insect and environment-associated Actinomycetes.</title>
        <authorList>
            <person name="Currrie C."/>
            <person name="Chevrette M."/>
            <person name="Carlson C."/>
            <person name="Stubbendieck R."/>
            <person name="Wendt-Pienkowski E."/>
        </authorList>
    </citation>
    <scope>NUCLEOTIDE SEQUENCE [LARGE SCALE GENOMIC DNA]</scope>
    <source>
        <strain evidence="3 4">SID7754</strain>
    </source>
</reference>
<organism evidence="3 4">
    <name type="scientific">Streptomyces bauhiniae</name>
    <dbReference type="NCBI Taxonomy" id="2340725"/>
    <lineage>
        <taxon>Bacteria</taxon>
        <taxon>Bacillati</taxon>
        <taxon>Actinomycetota</taxon>
        <taxon>Actinomycetes</taxon>
        <taxon>Kitasatosporales</taxon>
        <taxon>Streptomycetaceae</taxon>
        <taxon>Streptomyces</taxon>
    </lineage>
</organism>
<comment type="caution">
    <text evidence="3">The sequence shown here is derived from an EMBL/GenBank/DDBJ whole genome shotgun (WGS) entry which is preliminary data.</text>
</comment>
<dbReference type="Pfam" id="PF04909">
    <property type="entry name" value="Amidohydro_2"/>
    <property type="match status" value="1"/>
</dbReference>
<evidence type="ECO:0000313" key="4">
    <source>
        <dbReference type="Proteomes" id="UP000470520"/>
    </source>
</evidence>
<feature type="domain" description="Amidohydrolase-related" evidence="2">
    <location>
        <begin position="6"/>
        <end position="313"/>
    </location>
</feature>
<protein>
    <submittedName>
        <fullName evidence="3">Amidohydrolase</fullName>
    </submittedName>
</protein>
<evidence type="ECO:0000313" key="3">
    <source>
        <dbReference type="EMBL" id="NEB94897.1"/>
    </source>
</evidence>
<dbReference type="EMBL" id="JAAGMR010000282">
    <property type="protein sequence ID" value="NEB94897.1"/>
    <property type="molecule type" value="Genomic_DNA"/>
</dbReference>
<dbReference type="GO" id="GO:0019748">
    <property type="term" value="P:secondary metabolic process"/>
    <property type="evidence" value="ECO:0007669"/>
    <property type="project" value="TreeGrafter"/>
</dbReference>
<evidence type="ECO:0000256" key="1">
    <source>
        <dbReference type="ARBA" id="ARBA00023239"/>
    </source>
</evidence>
<dbReference type="InterPro" id="IPR032465">
    <property type="entry name" value="ACMSD"/>
</dbReference>
<dbReference type="GO" id="GO:0016787">
    <property type="term" value="F:hydrolase activity"/>
    <property type="evidence" value="ECO:0007669"/>
    <property type="project" value="UniProtKB-KW"/>
</dbReference>
<gene>
    <name evidence="3" type="ORF">G3I21_24980</name>
</gene>
<proteinExistence type="predicted"/>
<dbReference type="PANTHER" id="PTHR21240:SF28">
    <property type="entry name" value="ISO-OROTATE DECARBOXYLASE (EUROFUNG)"/>
    <property type="match status" value="1"/>
</dbReference>
<keyword evidence="3" id="KW-0378">Hydrolase</keyword>
<dbReference type="InterPro" id="IPR006680">
    <property type="entry name" value="Amidohydro-rel"/>
</dbReference>
<name>A0A7K3QYA1_9ACTN</name>